<dbReference type="PANTHER" id="PTHR30615">
    <property type="entry name" value="UNCHARACTERIZED PROTEIN YJBQ-RELATED"/>
    <property type="match status" value="1"/>
</dbReference>
<accession>A0A4P8YFN7</accession>
<dbReference type="AlphaFoldDB" id="A0A4P8YFN7"/>
<dbReference type="PANTHER" id="PTHR30615:SF8">
    <property type="entry name" value="UPF0047 PROTEIN C4A8.02C"/>
    <property type="match status" value="1"/>
</dbReference>
<dbReference type="Proteomes" id="UP000302163">
    <property type="component" value="Chromosome"/>
</dbReference>
<reference evidence="2 3" key="1">
    <citation type="submission" date="2019-05" db="EMBL/GenBank/DDBJ databases">
        <title>Complete genome sequence of Izhakiella calystegiae KSNA2, an endophyte isolated from beach morning glory (Calystegia soldanella).</title>
        <authorList>
            <person name="Jiang L."/>
            <person name="Jeong J.C."/>
            <person name="Kim C.Y."/>
            <person name="Kim D.H."/>
            <person name="Kim S.W."/>
            <person name="Lee j."/>
        </authorList>
    </citation>
    <scope>NUCLEOTIDE SEQUENCE [LARGE SCALE GENOMIC DNA]</scope>
    <source>
        <strain evidence="2 3">KSNA2</strain>
    </source>
</reference>
<name>A0A4P8YFN7_9ENTR</name>
<evidence type="ECO:0000313" key="2">
    <source>
        <dbReference type="EMBL" id="QCT19465.1"/>
    </source>
</evidence>
<dbReference type="Gene3D" id="2.60.120.460">
    <property type="entry name" value="YjbQ-like"/>
    <property type="match status" value="1"/>
</dbReference>
<evidence type="ECO:0000313" key="3">
    <source>
        <dbReference type="Proteomes" id="UP000302163"/>
    </source>
</evidence>
<dbReference type="InterPro" id="IPR001602">
    <property type="entry name" value="UPF0047_YjbQ-like"/>
</dbReference>
<dbReference type="Pfam" id="PF04237">
    <property type="entry name" value="YjbR"/>
    <property type="match status" value="1"/>
</dbReference>
<dbReference type="SUPFAM" id="SSF142906">
    <property type="entry name" value="YjbR-like"/>
    <property type="match status" value="1"/>
</dbReference>
<organism evidence="2 3">
    <name type="scientific">Jejubacter calystegiae</name>
    <dbReference type="NCBI Taxonomy" id="2579935"/>
    <lineage>
        <taxon>Bacteria</taxon>
        <taxon>Pseudomonadati</taxon>
        <taxon>Pseudomonadota</taxon>
        <taxon>Gammaproteobacteria</taxon>
        <taxon>Enterobacterales</taxon>
        <taxon>Enterobacteriaceae</taxon>
        <taxon>Jejubacter</taxon>
    </lineage>
</organism>
<dbReference type="EMBL" id="CP040428">
    <property type="protein sequence ID" value="QCT19465.1"/>
    <property type="molecule type" value="Genomic_DNA"/>
</dbReference>
<comment type="similarity">
    <text evidence="1">Belongs to the UPF0047 family.</text>
</comment>
<dbReference type="InterPro" id="IPR035917">
    <property type="entry name" value="YjbQ-like_sf"/>
</dbReference>
<dbReference type="InterPro" id="IPR058532">
    <property type="entry name" value="YjbR/MT2646/Rv2570-like"/>
</dbReference>
<dbReference type="OrthoDB" id="9801725at2"/>
<dbReference type="SUPFAM" id="SSF111038">
    <property type="entry name" value="YjbQ-like"/>
    <property type="match status" value="1"/>
</dbReference>
<evidence type="ECO:0000256" key="1">
    <source>
        <dbReference type="ARBA" id="ARBA00005534"/>
    </source>
</evidence>
<dbReference type="Gene3D" id="3.90.1150.30">
    <property type="match status" value="1"/>
</dbReference>
<gene>
    <name evidence="2" type="ORF">FEM41_07290</name>
</gene>
<sequence length="258" mass="29102">MWYQQTLILSAKPRGFHLVTDELLGQMRELADIQIGLLHLLLQHTSASLTLNENCDPTVRQDMEQHFLRTVPENARYQHDYEGPDDMPAHIKSSLLGASLTLPVRLGRVELGRWQGIWLGEHRIHGGSRRIVATLQGSKTMTSSELLQYCMAKTGAQQSVHSDWKATQIKVGDVLFAMVQEVDGRPAVSLKTSTPLADLLRQRHQDLFPTPHLNQDKWSTLFLDGSLPASQIYSLVNDSYQQALDLLSEEKRRKLMGG</sequence>
<dbReference type="InterPro" id="IPR038056">
    <property type="entry name" value="YjbR-like_sf"/>
</dbReference>
<dbReference type="NCBIfam" id="TIGR00149">
    <property type="entry name" value="TIGR00149_YjbQ"/>
    <property type="match status" value="1"/>
</dbReference>
<dbReference type="KEGG" id="izh:FEM41_07290"/>
<keyword evidence="3" id="KW-1185">Reference proteome</keyword>
<proteinExistence type="inferred from homology"/>
<dbReference type="Pfam" id="PF01894">
    <property type="entry name" value="YjbQ"/>
    <property type="match status" value="1"/>
</dbReference>
<protein>
    <submittedName>
        <fullName evidence="2">Uncharacterized protein</fullName>
    </submittedName>
</protein>